<evidence type="ECO:0000313" key="3">
    <source>
        <dbReference type="Proteomes" id="UP000623467"/>
    </source>
</evidence>
<feature type="transmembrane region" description="Helical" evidence="1">
    <location>
        <begin position="182"/>
        <end position="202"/>
    </location>
</feature>
<keyword evidence="1" id="KW-0812">Transmembrane</keyword>
<accession>A0A8H6Z444</accession>
<reference evidence="2" key="1">
    <citation type="submission" date="2020-05" db="EMBL/GenBank/DDBJ databases">
        <title>Mycena genomes resolve the evolution of fungal bioluminescence.</title>
        <authorList>
            <person name="Tsai I.J."/>
        </authorList>
    </citation>
    <scope>NUCLEOTIDE SEQUENCE</scope>
    <source>
        <strain evidence="2">160909Yilan</strain>
    </source>
</reference>
<keyword evidence="1" id="KW-1133">Transmembrane helix</keyword>
<feature type="transmembrane region" description="Helical" evidence="1">
    <location>
        <begin position="20"/>
        <end position="41"/>
    </location>
</feature>
<dbReference type="AlphaFoldDB" id="A0A8H6Z444"/>
<protein>
    <submittedName>
        <fullName evidence="2">Uncharacterized protein</fullName>
    </submittedName>
</protein>
<keyword evidence="3" id="KW-1185">Reference proteome</keyword>
<sequence length="364" mass="40939">MSSSIPPGFALIELIRPSLYLLIIGSVWAAALVPLLCVLLVFSTPTVRRQPIFLMNLFVVIMGIVIGILNMDIYVADILSSPGQSFAPRKLLAYLGMILFLPLFIDCILALRLYIVYPPRNTSKLQLAIIFIPLIVFKIVRTTNLIIFMVKFAHAILTPDATTAVESFEQLWDHAPWTKIEWIMQVFDNCYASGFFLWKIYLGRKMEQSAGIVYSTGTTGRSSGDRLKSLFLLALSSFMFPCMFSIAQIILTFRDHDFYIGAYVFVNNLYIEIIGVLLATIWVSKNRSDSASHRTARTDTQLSSIAYRIPGNSGVKIETESHITSSGMETSTFSRGEHELDEFDITEDARRTMDKPRSLGHYAA</sequence>
<dbReference type="Proteomes" id="UP000623467">
    <property type="component" value="Unassembled WGS sequence"/>
</dbReference>
<evidence type="ECO:0000256" key="1">
    <source>
        <dbReference type="SAM" id="Phobius"/>
    </source>
</evidence>
<keyword evidence="1" id="KW-0472">Membrane</keyword>
<dbReference type="OrthoDB" id="2548432at2759"/>
<feature type="transmembrane region" description="Helical" evidence="1">
    <location>
        <begin position="127"/>
        <end position="150"/>
    </location>
</feature>
<feature type="transmembrane region" description="Helical" evidence="1">
    <location>
        <begin position="53"/>
        <end position="71"/>
    </location>
</feature>
<name>A0A8H6Z444_9AGAR</name>
<organism evidence="2 3">
    <name type="scientific">Mycena sanguinolenta</name>
    <dbReference type="NCBI Taxonomy" id="230812"/>
    <lineage>
        <taxon>Eukaryota</taxon>
        <taxon>Fungi</taxon>
        <taxon>Dikarya</taxon>
        <taxon>Basidiomycota</taxon>
        <taxon>Agaricomycotina</taxon>
        <taxon>Agaricomycetes</taxon>
        <taxon>Agaricomycetidae</taxon>
        <taxon>Agaricales</taxon>
        <taxon>Marasmiineae</taxon>
        <taxon>Mycenaceae</taxon>
        <taxon>Mycena</taxon>
    </lineage>
</organism>
<proteinExistence type="predicted"/>
<dbReference type="EMBL" id="JACAZH010000004">
    <property type="protein sequence ID" value="KAF7370357.1"/>
    <property type="molecule type" value="Genomic_DNA"/>
</dbReference>
<comment type="caution">
    <text evidence="2">The sequence shown here is derived from an EMBL/GenBank/DDBJ whole genome shotgun (WGS) entry which is preliminary data.</text>
</comment>
<feature type="transmembrane region" description="Helical" evidence="1">
    <location>
        <begin position="230"/>
        <end position="253"/>
    </location>
</feature>
<feature type="transmembrane region" description="Helical" evidence="1">
    <location>
        <begin position="259"/>
        <end position="284"/>
    </location>
</feature>
<gene>
    <name evidence="2" type="ORF">MSAN_00667100</name>
</gene>
<feature type="transmembrane region" description="Helical" evidence="1">
    <location>
        <begin position="91"/>
        <end position="115"/>
    </location>
</feature>
<evidence type="ECO:0000313" key="2">
    <source>
        <dbReference type="EMBL" id="KAF7370357.1"/>
    </source>
</evidence>